<dbReference type="InterPro" id="IPR004358">
    <property type="entry name" value="Sig_transdc_His_kin-like_C"/>
</dbReference>
<dbReference type="PRINTS" id="PR00344">
    <property type="entry name" value="BCTRLSENSOR"/>
</dbReference>
<dbReference type="SMART" id="SM00388">
    <property type="entry name" value="HisKA"/>
    <property type="match status" value="1"/>
</dbReference>
<evidence type="ECO:0000256" key="1">
    <source>
        <dbReference type="ARBA" id="ARBA00000085"/>
    </source>
</evidence>
<evidence type="ECO:0000313" key="10">
    <source>
        <dbReference type="EMBL" id="MDR6240361.1"/>
    </source>
</evidence>
<dbReference type="CDD" id="cd00082">
    <property type="entry name" value="HisKA"/>
    <property type="match status" value="1"/>
</dbReference>
<dbReference type="Gene3D" id="1.25.40.10">
    <property type="entry name" value="Tetratricopeptide repeat domain"/>
    <property type="match status" value="2"/>
</dbReference>
<dbReference type="RefSeq" id="WP_309940267.1">
    <property type="nucleotide sequence ID" value="NZ_AP025305.1"/>
</dbReference>
<dbReference type="InterPro" id="IPR006597">
    <property type="entry name" value="Sel1-like"/>
</dbReference>
<dbReference type="InterPro" id="IPR036097">
    <property type="entry name" value="HisK_dim/P_sf"/>
</dbReference>
<dbReference type="SUPFAM" id="SSF55874">
    <property type="entry name" value="ATPase domain of HSP90 chaperone/DNA topoisomerase II/histidine kinase"/>
    <property type="match status" value="1"/>
</dbReference>
<keyword evidence="5 10" id="KW-0418">Kinase</keyword>
<keyword evidence="4" id="KW-0808">Transferase</keyword>
<dbReference type="SMART" id="SM00671">
    <property type="entry name" value="SEL1"/>
    <property type="match status" value="2"/>
</dbReference>
<dbReference type="EC" id="2.7.13.3" evidence="2"/>
<dbReference type="SMART" id="SM00387">
    <property type="entry name" value="HATPase_c"/>
    <property type="match status" value="1"/>
</dbReference>
<dbReference type="PANTHER" id="PTHR43711">
    <property type="entry name" value="TWO-COMPONENT HISTIDINE KINASE"/>
    <property type="match status" value="1"/>
</dbReference>
<evidence type="ECO:0000313" key="11">
    <source>
        <dbReference type="Proteomes" id="UP001185092"/>
    </source>
</evidence>
<dbReference type="Pfam" id="PF00512">
    <property type="entry name" value="HisKA"/>
    <property type="match status" value="1"/>
</dbReference>
<dbReference type="PROSITE" id="PS50109">
    <property type="entry name" value="HIS_KIN"/>
    <property type="match status" value="1"/>
</dbReference>
<sequence>MVRLEREVEDLFYSSHQYLYRNSEHSEDYLFKALRICKINDMDSLMHETYWRIGEVNRVLGKHDNALVYLRKSFINALDKNNTSLKARNYQTLGAIHLEFEHYSDAMNYFLKSQSLYREIGDKEGDHYTLAGIGEIQLEQNRFIKAKESFQKLLDYGYRSKNFFFQATAYNLLAKMYSNPSNPYKNQKLAKDYYEQAIERNQTSNNKLGMVDSYEGLAKMSIVKDVSIARGDWKKSLGYYNMALKAGKRADNKKMIADITTQQANIYKALKKYETAEKTYQNALKLARAIPSLSQMNETILQLSQLYEEKGDYYKALSYYKLAKEKRISMNNNYLLQELKLIESNYEDVQNAQVIARKDDVLQTQFIIILGISSFLFLMLGLIYLLFKYNKAKDVTNKKLSVLNQEITSQKEEMRLQAEELKVAYQHVEMVNQNLEALVDHRTAQLQKSNDEMDTFLYRTSHDFRRPLTTLMGLSQVAQLDKDSDSLLQLFEKVNVTVEHMDEMLHKLQMISQLDMKNQDLEEIDFEGGIQALILTFSESLESKGIVVDYNVDVEEPFVCYREMFFTILHNLLDNAIKFSKPSNGKIVISIDQNDDKLCIRVADNGVGIIDNCQKKIFNMYYRGNQSSTGSGIGLFIVKKAVERLEGEIKVESKVSKGSAFAICLPYSREESNSPSRLTSSLESAEK</sequence>
<keyword evidence="7" id="KW-0175">Coiled coil</keyword>
<evidence type="ECO:0000256" key="5">
    <source>
        <dbReference type="ARBA" id="ARBA00022777"/>
    </source>
</evidence>
<keyword evidence="8" id="KW-0472">Membrane</keyword>
<keyword evidence="3" id="KW-0597">Phosphoprotein</keyword>
<dbReference type="InterPro" id="IPR003661">
    <property type="entry name" value="HisK_dim/P_dom"/>
</dbReference>
<gene>
    <name evidence="10" type="ORF">HNQ88_003427</name>
</gene>
<dbReference type="PANTHER" id="PTHR43711:SF28">
    <property type="entry name" value="SENSOR HISTIDINE KINASE YXDK"/>
    <property type="match status" value="1"/>
</dbReference>
<comment type="catalytic activity">
    <reaction evidence="1">
        <text>ATP + protein L-histidine = ADP + protein N-phospho-L-histidine.</text>
        <dbReference type="EC" id="2.7.13.3"/>
    </reaction>
</comment>
<dbReference type="InterPro" id="IPR005467">
    <property type="entry name" value="His_kinase_dom"/>
</dbReference>
<dbReference type="InterPro" id="IPR036890">
    <property type="entry name" value="HATPase_C_sf"/>
</dbReference>
<dbReference type="InterPro" id="IPR011990">
    <property type="entry name" value="TPR-like_helical_dom_sf"/>
</dbReference>
<evidence type="ECO:0000256" key="4">
    <source>
        <dbReference type="ARBA" id="ARBA00022679"/>
    </source>
</evidence>
<dbReference type="SUPFAM" id="SSF48452">
    <property type="entry name" value="TPR-like"/>
    <property type="match status" value="2"/>
</dbReference>
<keyword evidence="8" id="KW-0812">Transmembrane</keyword>
<comment type="caution">
    <text evidence="10">The sequence shown here is derived from an EMBL/GenBank/DDBJ whole genome shotgun (WGS) entry which is preliminary data.</text>
</comment>
<dbReference type="Pfam" id="PF02518">
    <property type="entry name" value="HATPase_c"/>
    <property type="match status" value="1"/>
</dbReference>
<evidence type="ECO:0000256" key="3">
    <source>
        <dbReference type="ARBA" id="ARBA00022553"/>
    </source>
</evidence>
<keyword evidence="6" id="KW-0902">Two-component regulatory system</keyword>
<dbReference type="InterPro" id="IPR003594">
    <property type="entry name" value="HATPase_dom"/>
</dbReference>
<organism evidence="10 11">
    <name type="scientific">Aureibacter tunicatorum</name>
    <dbReference type="NCBI Taxonomy" id="866807"/>
    <lineage>
        <taxon>Bacteria</taxon>
        <taxon>Pseudomonadati</taxon>
        <taxon>Bacteroidota</taxon>
        <taxon>Cytophagia</taxon>
        <taxon>Cytophagales</taxon>
        <taxon>Persicobacteraceae</taxon>
        <taxon>Aureibacter</taxon>
    </lineage>
</organism>
<reference evidence="10" key="1">
    <citation type="submission" date="2023-07" db="EMBL/GenBank/DDBJ databases">
        <title>Genomic Encyclopedia of Type Strains, Phase IV (KMG-IV): sequencing the most valuable type-strain genomes for metagenomic binning, comparative biology and taxonomic classification.</title>
        <authorList>
            <person name="Goeker M."/>
        </authorList>
    </citation>
    <scope>NUCLEOTIDE SEQUENCE</scope>
    <source>
        <strain evidence="10">DSM 26174</strain>
    </source>
</reference>
<dbReference type="InterPro" id="IPR050736">
    <property type="entry name" value="Sensor_HK_Regulatory"/>
</dbReference>
<evidence type="ECO:0000256" key="7">
    <source>
        <dbReference type="SAM" id="Coils"/>
    </source>
</evidence>
<name>A0AAE3XR47_9BACT</name>
<feature type="domain" description="Histidine kinase" evidence="9">
    <location>
        <begin position="459"/>
        <end position="669"/>
    </location>
</feature>
<dbReference type="AlphaFoldDB" id="A0AAE3XR47"/>
<dbReference type="Gene3D" id="3.30.565.10">
    <property type="entry name" value="Histidine kinase-like ATPase, C-terminal domain"/>
    <property type="match status" value="1"/>
</dbReference>
<dbReference type="SUPFAM" id="SSF47384">
    <property type="entry name" value="Homodimeric domain of signal transducing histidine kinase"/>
    <property type="match status" value="1"/>
</dbReference>
<dbReference type="Pfam" id="PF13181">
    <property type="entry name" value="TPR_8"/>
    <property type="match status" value="2"/>
</dbReference>
<evidence type="ECO:0000256" key="2">
    <source>
        <dbReference type="ARBA" id="ARBA00012438"/>
    </source>
</evidence>
<dbReference type="EMBL" id="JAVDQD010000004">
    <property type="protein sequence ID" value="MDR6240361.1"/>
    <property type="molecule type" value="Genomic_DNA"/>
</dbReference>
<keyword evidence="11" id="KW-1185">Reference proteome</keyword>
<dbReference type="SMART" id="SM00028">
    <property type="entry name" value="TPR"/>
    <property type="match status" value="6"/>
</dbReference>
<evidence type="ECO:0000259" key="9">
    <source>
        <dbReference type="PROSITE" id="PS50109"/>
    </source>
</evidence>
<dbReference type="Proteomes" id="UP001185092">
    <property type="component" value="Unassembled WGS sequence"/>
</dbReference>
<feature type="coiled-coil region" evidence="7">
    <location>
        <begin position="393"/>
        <end position="438"/>
    </location>
</feature>
<evidence type="ECO:0000256" key="8">
    <source>
        <dbReference type="SAM" id="Phobius"/>
    </source>
</evidence>
<accession>A0AAE3XR47</accession>
<proteinExistence type="predicted"/>
<protein>
    <recommendedName>
        <fullName evidence="2">histidine kinase</fullName>
        <ecNumber evidence="2">2.7.13.3</ecNumber>
    </recommendedName>
</protein>
<dbReference type="InterPro" id="IPR019734">
    <property type="entry name" value="TPR_rpt"/>
</dbReference>
<dbReference type="GO" id="GO:0000155">
    <property type="term" value="F:phosphorelay sensor kinase activity"/>
    <property type="evidence" value="ECO:0007669"/>
    <property type="project" value="InterPro"/>
</dbReference>
<feature type="transmembrane region" description="Helical" evidence="8">
    <location>
        <begin position="366"/>
        <end position="387"/>
    </location>
</feature>
<evidence type="ECO:0000256" key="6">
    <source>
        <dbReference type="ARBA" id="ARBA00023012"/>
    </source>
</evidence>
<dbReference type="Gene3D" id="1.10.287.130">
    <property type="match status" value="1"/>
</dbReference>
<keyword evidence="8" id="KW-1133">Transmembrane helix</keyword>